<dbReference type="Pfam" id="PF18476">
    <property type="entry name" value="PIN_8"/>
    <property type="match status" value="1"/>
</dbReference>
<keyword evidence="3" id="KW-1185">Reference proteome</keyword>
<evidence type="ECO:0000313" key="2">
    <source>
        <dbReference type="EMBL" id="UVI34728.1"/>
    </source>
</evidence>
<evidence type="ECO:0000259" key="1">
    <source>
        <dbReference type="Pfam" id="PF18476"/>
    </source>
</evidence>
<dbReference type="InterPro" id="IPR041578">
    <property type="entry name" value="PIN_8"/>
</dbReference>
<feature type="domain" description="PIN like" evidence="1">
    <location>
        <begin position="37"/>
        <end position="285"/>
    </location>
</feature>
<dbReference type="Proteomes" id="UP001064879">
    <property type="component" value="Chromosome"/>
</dbReference>
<evidence type="ECO:0000313" key="3">
    <source>
        <dbReference type="Proteomes" id="UP001064879"/>
    </source>
</evidence>
<dbReference type="RefSeq" id="WP_265417408.1">
    <property type="nucleotide sequence ID" value="NZ_CP093443.1"/>
</dbReference>
<reference evidence="2" key="1">
    <citation type="submission" date="2022-03" db="EMBL/GenBank/DDBJ databases">
        <title>Brevibacterium spongiae sp. nov., isolated from marine sponge.</title>
        <authorList>
            <person name="Li Z."/>
            <person name="Zhang M."/>
        </authorList>
    </citation>
    <scope>NUCLEOTIDE SEQUENCE</scope>
    <source>
        <strain evidence="2">WHS-Z9</strain>
    </source>
</reference>
<dbReference type="EMBL" id="CP093443">
    <property type="protein sequence ID" value="UVI34728.1"/>
    <property type="molecule type" value="Genomic_DNA"/>
</dbReference>
<sequence length="486" mass="55093">MENRTSQTPLNIYSDFFEYRDRDLIDPDDPVNRTIYVIDTNVLLNLFKYSRSTARQVIEVLHHMRNALFLPHQVLEEFWPLLAEVRKGSHHLEAKGKVDTSMANARREVEKWFKRTGLEAIEESSQETGLKLTSGSDTQAGLSLEAVVASVENLLDEMEAASSRIGEIIDSVSEEAQENEILDSIEKIFEGRVGRAPDETEHKRLLTEFADRIDKGLPPGNRDVEIRKGETDKASGDFFIWRQGLNEAKHRSEELGQSVDLTLITNDLKDDWTRSTKPDPLPRRELVREFANATGGGVFRIKSFRHLIEVATSHFGAQSLDAAGMAQIEAVEDDNRGWTTDAAFNYLAYLYDRPRYHDQLKVLLAAYGAAKNGMDPITFSEARELTGRENLAQFSSPFRTILNNFEDDTVDEAMIWSRYPDNGEGVYCFNGNPLDALEKVLHEDKDFANIARSGFQDLCRLRNVATRDFDSSDASYRTRAEVNPAQ</sequence>
<protein>
    <submittedName>
        <fullName evidence="2">PIN-like domain-containing protein</fullName>
    </submittedName>
</protein>
<gene>
    <name evidence="2" type="ORF">L1F31_11360</name>
</gene>
<proteinExistence type="predicted"/>
<organism evidence="2 3">
    <name type="scientific">Brevibacterium spongiae</name>
    <dbReference type="NCBI Taxonomy" id="2909672"/>
    <lineage>
        <taxon>Bacteria</taxon>
        <taxon>Bacillati</taxon>
        <taxon>Actinomycetota</taxon>
        <taxon>Actinomycetes</taxon>
        <taxon>Micrococcales</taxon>
        <taxon>Brevibacteriaceae</taxon>
        <taxon>Brevibacterium</taxon>
    </lineage>
</organism>
<name>A0ABY5SNG0_9MICO</name>
<accession>A0ABY5SNG0</accession>